<dbReference type="EMBL" id="OV725080">
    <property type="protein sequence ID" value="CAH1399413.1"/>
    <property type="molecule type" value="Genomic_DNA"/>
</dbReference>
<name>A0A9P0MJQ9_NEZVI</name>
<dbReference type="Proteomes" id="UP001152798">
    <property type="component" value="Chromosome 4"/>
</dbReference>
<organism evidence="2 3">
    <name type="scientific">Nezara viridula</name>
    <name type="common">Southern green stink bug</name>
    <name type="synonym">Cimex viridulus</name>
    <dbReference type="NCBI Taxonomy" id="85310"/>
    <lineage>
        <taxon>Eukaryota</taxon>
        <taxon>Metazoa</taxon>
        <taxon>Ecdysozoa</taxon>
        <taxon>Arthropoda</taxon>
        <taxon>Hexapoda</taxon>
        <taxon>Insecta</taxon>
        <taxon>Pterygota</taxon>
        <taxon>Neoptera</taxon>
        <taxon>Paraneoptera</taxon>
        <taxon>Hemiptera</taxon>
        <taxon>Heteroptera</taxon>
        <taxon>Panheteroptera</taxon>
        <taxon>Pentatomomorpha</taxon>
        <taxon>Pentatomoidea</taxon>
        <taxon>Pentatomidae</taxon>
        <taxon>Pentatominae</taxon>
        <taxon>Nezara</taxon>
    </lineage>
</organism>
<feature type="region of interest" description="Disordered" evidence="1">
    <location>
        <begin position="1"/>
        <end position="85"/>
    </location>
</feature>
<gene>
    <name evidence="2" type="ORF">NEZAVI_LOCUS8865</name>
</gene>
<protein>
    <submittedName>
        <fullName evidence="2">Uncharacterized protein</fullName>
    </submittedName>
</protein>
<accession>A0A9P0MJQ9</accession>
<dbReference type="AlphaFoldDB" id="A0A9P0MJQ9"/>
<proteinExistence type="predicted"/>
<feature type="compositionally biased region" description="Basic and acidic residues" evidence="1">
    <location>
        <begin position="35"/>
        <end position="54"/>
    </location>
</feature>
<sequence length="96" mass="10710">MLCQSLRFRNPGSSPPEAPHTFGDPRGPPGLSALRYREGNMAHRHERSRERRQNELPYILTNGGGEGSGPWTQWSDPAPCSRTCGGGVTYQERQCR</sequence>
<reference evidence="2" key="1">
    <citation type="submission" date="2022-01" db="EMBL/GenBank/DDBJ databases">
        <authorList>
            <person name="King R."/>
        </authorList>
    </citation>
    <scope>NUCLEOTIDE SEQUENCE</scope>
</reference>
<dbReference type="PROSITE" id="PS50092">
    <property type="entry name" value="TSP1"/>
    <property type="match status" value="1"/>
</dbReference>
<evidence type="ECO:0000256" key="1">
    <source>
        <dbReference type="SAM" id="MobiDB-lite"/>
    </source>
</evidence>
<dbReference type="Gene3D" id="2.20.100.10">
    <property type="entry name" value="Thrombospondin type-1 (TSP1) repeat"/>
    <property type="match status" value="1"/>
</dbReference>
<evidence type="ECO:0000313" key="3">
    <source>
        <dbReference type="Proteomes" id="UP001152798"/>
    </source>
</evidence>
<dbReference type="InterPro" id="IPR000884">
    <property type="entry name" value="TSP1_rpt"/>
</dbReference>
<dbReference type="SUPFAM" id="SSF82895">
    <property type="entry name" value="TSP-1 type 1 repeat"/>
    <property type="match status" value="1"/>
</dbReference>
<keyword evidence="3" id="KW-1185">Reference proteome</keyword>
<evidence type="ECO:0000313" key="2">
    <source>
        <dbReference type="EMBL" id="CAH1399413.1"/>
    </source>
</evidence>
<dbReference type="InterPro" id="IPR036383">
    <property type="entry name" value="TSP1_rpt_sf"/>
</dbReference>
<dbReference type="OrthoDB" id="5950222at2759"/>